<name>A0A422NTK2_TRYRA</name>
<dbReference type="Pfam" id="PF13859">
    <property type="entry name" value="BNR_3"/>
    <property type="match status" value="1"/>
</dbReference>
<dbReference type="SUPFAM" id="SSF49899">
    <property type="entry name" value="Concanavalin A-like lectins/glucanases"/>
    <property type="match status" value="1"/>
</dbReference>
<dbReference type="InterPro" id="IPR036278">
    <property type="entry name" value="Sialidase_sf"/>
</dbReference>
<dbReference type="EMBL" id="MKGL01000059">
    <property type="protein sequence ID" value="RNF08791.1"/>
    <property type="molecule type" value="Genomic_DNA"/>
</dbReference>
<evidence type="ECO:0000313" key="5">
    <source>
        <dbReference type="Proteomes" id="UP000283634"/>
    </source>
</evidence>
<dbReference type="AlphaFoldDB" id="A0A422NTK2"/>
<dbReference type="InterPro" id="IPR013320">
    <property type="entry name" value="ConA-like_dom_sf"/>
</dbReference>
<dbReference type="GeneID" id="40326465"/>
<reference evidence="4 5" key="1">
    <citation type="journal article" date="2018" name="BMC Genomics">
        <title>Genomic comparison of Trypanosoma conorhini and Trypanosoma rangeli to Trypanosoma cruzi strains of high and low virulence.</title>
        <authorList>
            <person name="Bradwell K.R."/>
            <person name="Koparde V.N."/>
            <person name="Matveyev A.V."/>
            <person name="Serrano M.G."/>
            <person name="Alves J.M."/>
            <person name="Parikh H."/>
            <person name="Huang B."/>
            <person name="Lee V."/>
            <person name="Espinosa-Alvarez O."/>
            <person name="Ortiz P.A."/>
            <person name="Costa-Martins A.G."/>
            <person name="Teixeira M.M."/>
            <person name="Buck G.A."/>
        </authorList>
    </citation>
    <scope>NUCLEOTIDE SEQUENCE [LARGE SCALE GENOMIC DNA]</scope>
    <source>
        <strain evidence="4 5">AM80</strain>
    </source>
</reference>
<organism evidence="4 5">
    <name type="scientific">Trypanosoma rangeli</name>
    <dbReference type="NCBI Taxonomy" id="5698"/>
    <lineage>
        <taxon>Eukaryota</taxon>
        <taxon>Discoba</taxon>
        <taxon>Euglenozoa</taxon>
        <taxon>Kinetoplastea</taxon>
        <taxon>Metakinetoplastina</taxon>
        <taxon>Trypanosomatida</taxon>
        <taxon>Trypanosomatidae</taxon>
        <taxon>Trypanosoma</taxon>
        <taxon>Herpetosoma</taxon>
    </lineage>
</organism>
<dbReference type="Proteomes" id="UP000283634">
    <property type="component" value="Unassembled WGS sequence"/>
</dbReference>
<keyword evidence="5" id="KW-1185">Reference proteome</keyword>
<keyword evidence="1" id="KW-0732">Signal</keyword>
<dbReference type="CDD" id="cd15482">
    <property type="entry name" value="Sialidase_non-viral"/>
    <property type="match status" value="1"/>
</dbReference>
<comment type="caution">
    <text evidence="4">The sequence shown here is derived from an EMBL/GenBank/DDBJ whole genome shotgun (WGS) entry which is preliminary data.</text>
</comment>
<evidence type="ECO:0000313" key="4">
    <source>
        <dbReference type="EMBL" id="RNF08791.1"/>
    </source>
</evidence>
<protein>
    <submittedName>
        <fullName evidence="4">Trans-sialidase</fullName>
    </submittedName>
</protein>
<gene>
    <name evidence="4" type="ORF">TraAM80_02532</name>
</gene>
<evidence type="ECO:0000256" key="1">
    <source>
        <dbReference type="SAM" id="SignalP"/>
    </source>
</evidence>
<dbReference type="Gene3D" id="2.120.10.10">
    <property type="match status" value="1"/>
</dbReference>
<feature type="domain" description="Sialidase" evidence="2">
    <location>
        <begin position="72"/>
        <end position="418"/>
    </location>
</feature>
<dbReference type="RefSeq" id="XP_029240592.1">
    <property type="nucleotide sequence ID" value="XM_029379532.1"/>
</dbReference>
<dbReference type="Gene3D" id="2.60.120.200">
    <property type="match status" value="1"/>
</dbReference>
<dbReference type="SUPFAM" id="SSF50939">
    <property type="entry name" value="Sialidases"/>
    <property type="match status" value="1"/>
</dbReference>
<dbReference type="InterPro" id="IPR011040">
    <property type="entry name" value="Sialidase"/>
</dbReference>
<proteinExistence type="predicted"/>
<dbReference type="OrthoDB" id="245663at2759"/>
<feature type="non-terminal residue" evidence="4">
    <location>
        <position position="612"/>
    </location>
</feature>
<evidence type="ECO:0000259" key="3">
    <source>
        <dbReference type="Pfam" id="PF22925"/>
    </source>
</evidence>
<evidence type="ECO:0000259" key="2">
    <source>
        <dbReference type="Pfam" id="PF13859"/>
    </source>
</evidence>
<feature type="chain" id="PRO_5019235117" evidence="1">
    <location>
        <begin position="23"/>
        <end position="612"/>
    </location>
</feature>
<sequence>MPRHVFLSSAVLLLLLFVPLLARGSSEAAGAEGTESKEVELFKPKEDVVPADGEEEGIEARYKSASSFQGSSLVEADGVMVALALAIYNDGVRYGTYTDMWAKWHPYGGGSKMPKGAAWDNHWKTQLVTEPSAKEGHHDVVRSPKAVVRGNKIFVLASNFTVITNGASGPVTYWGLELIVGEVRKTAENDVKQVSWKKTSLPKSTHEAPMQQHSWERLEAVDGSRGVAVGGSTIVFPLLATKRAYEGKEGEDITACTVIYSDDNGVSWKFPAQAAIANDCAFARLLEWEGKLLMVTAAPSSSSWRKVYESADNGKTWTEASGPLSRLLRDAYALPDIYGFVEFITATIEEKTVLLCTQLVFIHRTEEGGSAPNDTHNVIHLWLSDGARIYDVGPISVDDAGFSFSTLLHAKDGLFALYSKEGEHGRPGSFVFKPLTEQLRHIKTVLSKWKEVDDRVSKLCGSTTTAAMKDGAEGAGCVGPLPTAGLIGFLSNNASDTHWNDEYFGVGATVPTGTKKVENGFQLAGHGARIAWPVGRQGPNSVRSYVGEELTLVATVIIDKVPTAATPLLGVSMHGFSPRKHLVLRYDERRHWKTRFGEEENASAAAVGGGDG</sequence>
<dbReference type="InterPro" id="IPR055239">
    <property type="entry name" value="TS_C"/>
</dbReference>
<dbReference type="VEuPathDB" id="TriTrypDB:TRSC58_02495"/>
<accession>A0A422NTK2</accession>
<feature type="signal peptide" evidence="1">
    <location>
        <begin position="1"/>
        <end position="22"/>
    </location>
</feature>
<dbReference type="Pfam" id="PF22925">
    <property type="entry name" value="TS_C"/>
    <property type="match status" value="1"/>
</dbReference>
<feature type="domain" description="Trans-sialidase C-terminal" evidence="3">
    <location>
        <begin position="482"/>
        <end position="603"/>
    </location>
</feature>